<dbReference type="OrthoDB" id="7474070at2759"/>
<dbReference type="EMBL" id="KZ308295">
    <property type="protein sequence ID" value="KAG8226760.1"/>
    <property type="molecule type" value="Genomic_DNA"/>
</dbReference>
<feature type="non-terminal residue" evidence="2">
    <location>
        <position position="1"/>
    </location>
</feature>
<proteinExistence type="predicted"/>
<accession>A0A8K0NW63</accession>
<evidence type="ECO:0000313" key="3">
    <source>
        <dbReference type="Proteomes" id="UP000792457"/>
    </source>
</evidence>
<feature type="domain" description="Transposable element P transposase-like RNase H" evidence="1">
    <location>
        <begin position="4"/>
        <end position="97"/>
    </location>
</feature>
<evidence type="ECO:0000259" key="1">
    <source>
        <dbReference type="Pfam" id="PF21787"/>
    </source>
</evidence>
<evidence type="ECO:0000313" key="2">
    <source>
        <dbReference type="EMBL" id="KAG8226760.1"/>
    </source>
</evidence>
<sequence length="121" mass="13354">MLPPGLNSPIISNLAAYAGNFHEKSKYCSLVFDEMAIRPGLQYNSKLDCIDGFVDDGCNRSAKVARQALVFSVQGILEQWKQPLAYYLSKVPTGKDKMKVRYAAEIFSSTLAATISTYVAH</sequence>
<dbReference type="Proteomes" id="UP000792457">
    <property type="component" value="Unassembled WGS sequence"/>
</dbReference>
<name>A0A8K0NW63_LADFU</name>
<dbReference type="InterPro" id="IPR048365">
    <property type="entry name" value="TNP-like_RNaseH_N"/>
</dbReference>
<dbReference type="Pfam" id="PF21787">
    <property type="entry name" value="TNP-like_RNaseH_N"/>
    <property type="match status" value="1"/>
</dbReference>
<organism evidence="2 3">
    <name type="scientific">Ladona fulva</name>
    <name type="common">Scarce chaser dragonfly</name>
    <name type="synonym">Libellula fulva</name>
    <dbReference type="NCBI Taxonomy" id="123851"/>
    <lineage>
        <taxon>Eukaryota</taxon>
        <taxon>Metazoa</taxon>
        <taxon>Ecdysozoa</taxon>
        <taxon>Arthropoda</taxon>
        <taxon>Hexapoda</taxon>
        <taxon>Insecta</taxon>
        <taxon>Pterygota</taxon>
        <taxon>Palaeoptera</taxon>
        <taxon>Odonata</taxon>
        <taxon>Epiprocta</taxon>
        <taxon>Anisoptera</taxon>
        <taxon>Libelluloidea</taxon>
        <taxon>Libellulidae</taxon>
        <taxon>Ladona</taxon>
    </lineage>
</organism>
<gene>
    <name evidence="2" type="ORF">J437_LFUL000268</name>
</gene>
<comment type="caution">
    <text evidence="2">The sequence shown here is derived from an EMBL/GenBank/DDBJ whole genome shotgun (WGS) entry which is preliminary data.</text>
</comment>
<keyword evidence="3" id="KW-1185">Reference proteome</keyword>
<protein>
    <recommendedName>
        <fullName evidence="1">Transposable element P transposase-like RNase H domain-containing protein</fullName>
    </recommendedName>
</protein>
<reference evidence="2" key="1">
    <citation type="submission" date="2013-04" db="EMBL/GenBank/DDBJ databases">
        <authorList>
            <person name="Qu J."/>
            <person name="Murali S.C."/>
            <person name="Bandaranaike D."/>
            <person name="Bellair M."/>
            <person name="Blankenburg K."/>
            <person name="Chao H."/>
            <person name="Dinh H."/>
            <person name="Doddapaneni H."/>
            <person name="Downs B."/>
            <person name="Dugan-Rocha S."/>
            <person name="Elkadiri S."/>
            <person name="Gnanaolivu R.D."/>
            <person name="Hernandez B."/>
            <person name="Javaid M."/>
            <person name="Jayaseelan J.C."/>
            <person name="Lee S."/>
            <person name="Li M."/>
            <person name="Ming W."/>
            <person name="Munidasa M."/>
            <person name="Muniz J."/>
            <person name="Nguyen L."/>
            <person name="Ongeri F."/>
            <person name="Osuji N."/>
            <person name="Pu L.-L."/>
            <person name="Puazo M."/>
            <person name="Qu C."/>
            <person name="Quiroz J."/>
            <person name="Raj R."/>
            <person name="Weissenberger G."/>
            <person name="Xin Y."/>
            <person name="Zou X."/>
            <person name="Han Y."/>
            <person name="Richards S."/>
            <person name="Worley K."/>
            <person name="Muzny D."/>
            <person name="Gibbs R."/>
        </authorList>
    </citation>
    <scope>NUCLEOTIDE SEQUENCE</scope>
    <source>
        <strain evidence="2">Sampled in the wild</strain>
    </source>
</reference>
<dbReference type="AlphaFoldDB" id="A0A8K0NW63"/>
<reference evidence="2" key="2">
    <citation type="submission" date="2017-10" db="EMBL/GenBank/DDBJ databases">
        <title>Ladona fulva Genome sequencing and assembly.</title>
        <authorList>
            <person name="Murali S."/>
            <person name="Richards S."/>
            <person name="Bandaranaike D."/>
            <person name="Bellair M."/>
            <person name="Blankenburg K."/>
            <person name="Chao H."/>
            <person name="Dinh H."/>
            <person name="Doddapaneni H."/>
            <person name="Dugan-Rocha S."/>
            <person name="Elkadiri S."/>
            <person name="Gnanaolivu R."/>
            <person name="Hernandez B."/>
            <person name="Skinner E."/>
            <person name="Javaid M."/>
            <person name="Lee S."/>
            <person name="Li M."/>
            <person name="Ming W."/>
            <person name="Munidasa M."/>
            <person name="Muniz J."/>
            <person name="Nguyen L."/>
            <person name="Hughes D."/>
            <person name="Osuji N."/>
            <person name="Pu L.-L."/>
            <person name="Puazo M."/>
            <person name="Qu C."/>
            <person name="Quiroz J."/>
            <person name="Raj R."/>
            <person name="Weissenberger G."/>
            <person name="Xin Y."/>
            <person name="Zou X."/>
            <person name="Han Y."/>
            <person name="Worley K."/>
            <person name="Muzny D."/>
            <person name="Gibbs R."/>
        </authorList>
    </citation>
    <scope>NUCLEOTIDE SEQUENCE</scope>
    <source>
        <strain evidence="2">Sampled in the wild</strain>
    </source>
</reference>